<protein>
    <submittedName>
        <fullName evidence="1">Uncharacterized protein</fullName>
    </submittedName>
</protein>
<organism evidence="1 2">
    <name type="scientific">Paenibacillus brevis</name>
    <dbReference type="NCBI Taxonomy" id="2841508"/>
    <lineage>
        <taxon>Bacteria</taxon>
        <taxon>Bacillati</taxon>
        <taxon>Bacillota</taxon>
        <taxon>Bacilli</taxon>
        <taxon>Bacillales</taxon>
        <taxon>Paenibacillaceae</taxon>
        <taxon>Paenibacillus</taxon>
    </lineage>
</organism>
<dbReference type="RefSeq" id="WP_216479253.1">
    <property type="nucleotide sequence ID" value="NZ_JAHLQJ010000010.1"/>
</dbReference>
<reference evidence="1 2" key="1">
    <citation type="submission" date="2021-06" db="EMBL/GenBank/DDBJ databases">
        <authorList>
            <person name="Sun Q."/>
            <person name="Li D."/>
        </authorList>
    </citation>
    <scope>NUCLEOTIDE SEQUENCE [LARGE SCALE GENOMIC DNA]</scope>
    <source>
        <strain evidence="1 2">MSJ-6</strain>
    </source>
</reference>
<comment type="caution">
    <text evidence="1">The sequence shown here is derived from an EMBL/GenBank/DDBJ whole genome shotgun (WGS) entry which is preliminary data.</text>
</comment>
<evidence type="ECO:0000313" key="2">
    <source>
        <dbReference type="Proteomes" id="UP000743001"/>
    </source>
</evidence>
<proteinExistence type="predicted"/>
<dbReference type="Proteomes" id="UP000743001">
    <property type="component" value="Unassembled WGS sequence"/>
</dbReference>
<dbReference type="EMBL" id="JAHLQJ010000010">
    <property type="protein sequence ID" value="MBU5672672.1"/>
    <property type="molecule type" value="Genomic_DNA"/>
</dbReference>
<evidence type="ECO:0000313" key="1">
    <source>
        <dbReference type="EMBL" id="MBU5672672.1"/>
    </source>
</evidence>
<keyword evidence="2" id="KW-1185">Reference proteome</keyword>
<sequence>MKTKDTLKTLSETTLTNALRWANRRFSSEAPVSKEETILLERIVMVSADLVAMTNLE</sequence>
<name>A0ABS6FR09_9BACL</name>
<accession>A0ABS6FR09</accession>
<gene>
    <name evidence="1" type="ORF">KQJ23_12620</name>
</gene>